<keyword evidence="3" id="KW-0804">Transcription</keyword>
<keyword evidence="2" id="KW-0238">DNA-binding</keyword>
<feature type="region of interest" description="Disordered" evidence="5">
    <location>
        <begin position="245"/>
        <end position="278"/>
    </location>
</feature>
<dbReference type="PROSITE" id="PS51294">
    <property type="entry name" value="HTH_MYB"/>
    <property type="match status" value="1"/>
</dbReference>
<evidence type="ECO:0000256" key="3">
    <source>
        <dbReference type="ARBA" id="ARBA00023163"/>
    </source>
</evidence>
<feature type="domain" description="Myb-like" evidence="6">
    <location>
        <begin position="41"/>
        <end position="84"/>
    </location>
</feature>
<accession>A0AAW2YK03</accession>
<dbReference type="EMBL" id="JAOPGA020000155">
    <property type="protein sequence ID" value="KAL0477226.1"/>
    <property type="molecule type" value="Genomic_DNA"/>
</dbReference>
<dbReference type="GO" id="GO:0042796">
    <property type="term" value="P:snRNA transcription by RNA polymerase III"/>
    <property type="evidence" value="ECO:0007669"/>
    <property type="project" value="TreeGrafter"/>
</dbReference>
<dbReference type="PANTHER" id="PTHR46621:SF1">
    <property type="entry name" value="SNRNA-ACTIVATING PROTEIN COMPLEX SUBUNIT 4"/>
    <property type="match status" value="1"/>
</dbReference>
<name>A0AAW2YK03_9EUKA</name>
<dbReference type="Pfam" id="PF00249">
    <property type="entry name" value="Myb_DNA-binding"/>
    <property type="match status" value="2"/>
</dbReference>
<dbReference type="Gene3D" id="1.10.10.60">
    <property type="entry name" value="Homeodomain-like"/>
    <property type="match status" value="3"/>
</dbReference>
<dbReference type="GO" id="GO:0001006">
    <property type="term" value="F:RNA polymerase III type 3 promoter sequence-specific DNA binding"/>
    <property type="evidence" value="ECO:0007669"/>
    <property type="project" value="TreeGrafter"/>
</dbReference>
<feature type="compositionally biased region" description="Acidic residues" evidence="5">
    <location>
        <begin position="14"/>
        <end position="23"/>
    </location>
</feature>
<dbReference type="SUPFAM" id="SSF46689">
    <property type="entry name" value="Homeodomain-like"/>
    <property type="match status" value="3"/>
</dbReference>
<dbReference type="PROSITE" id="PS50090">
    <property type="entry name" value="MYB_LIKE"/>
    <property type="match status" value="3"/>
</dbReference>
<protein>
    <submittedName>
        <fullName evidence="8">Uncharacterized protein</fullName>
    </submittedName>
</protein>
<evidence type="ECO:0000259" key="7">
    <source>
        <dbReference type="PROSITE" id="PS51294"/>
    </source>
</evidence>
<feature type="domain" description="Myb-like" evidence="6">
    <location>
        <begin position="93"/>
        <end position="142"/>
    </location>
</feature>
<dbReference type="Pfam" id="PF13921">
    <property type="entry name" value="Myb_DNA-bind_6"/>
    <property type="match status" value="1"/>
</dbReference>
<evidence type="ECO:0000256" key="2">
    <source>
        <dbReference type="ARBA" id="ARBA00023125"/>
    </source>
</evidence>
<feature type="domain" description="HTH myb-type" evidence="7">
    <location>
        <begin position="41"/>
        <end position="88"/>
    </location>
</feature>
<dbReference type="GO" id="GO:0042795">
    <property type="term" value="P:snRNA transcription by RNA polymerase II"/>
    <property type="evidence" value="ECO:0007669"/>
    <property type="project" value="TreeGrafter"/>
</dbReference>
<evidence type="ECO:0000259" key="6">
    <source>
        <dbReference type="PROSITE" id="PS50090"/>
    </source>
</evidence>
<feature type="compositionally biased region" description="Basic and acidic residues" evidence="5">
    <location>
        <begin position="260"/>
        <end position="278"/>
    </location>
</feature>
<keyword evidence="1" id="KW-0805">Transcription regulation</keyword>
<gene>
    <name evidence="8" type="ORF">AKO1_005888</name>
</gene>
<organism evidence="8 9">
    <name type="scientific">Acrasis kona</name>
    <dbReference type="NCBI Taxonomy" id="1008807"/>
    <lineage>
        <taxon>Eukaryota</taxon>
        <taxon>Discoba</taxon>
        <taxon>Heterolobosea</taxon>
        <taxon>Tetramitia</taxon>
        <taxon>Eutetramitia</taxon>
        <taxon>Acrasidae</taxon>
        <taxon>Acrasis</taxon>
    </lineage>
</organism>
<evidence type="ECO:0000256" key="4">
    <source>
        <dbReference type="ARBA" id="ARBA00023242"/>
    </source>
</evidence>
<dbReference type="CDD" id="cd00167">
    <property type="entry name" value="SANT"/>
    <property type="match status" value="2"/>
</dbReference>
<comment type="caution">
    <text evidence="8">The sequence shown here is derived from an EMBL/GenBank/DDBJ whole genome shotgun (WGS) entry which is preliminary data.</text>
</comment>
<feature type="region of interest" description="Disordered" evidence="5">
    <location>
        <begin position="1"/>
        <end position="41"/>
    </location>
</feature>
<dbReference type="GO" id="GO:0019185">
    <property type="term" value="C:snRNA-activating protein complex"/>
    <property type="evidence" value="ECO:0007669"/>
    <property type="project" value="TreeGrafter"/>
</dbReference>
<evidence type="ECO:0000256" key="1">
    <source>
        <dbReference type="ARBA" id="ARBA00023015"/>
    </source>
</evidence>
<proteinExistence type="predicted"/>
<evidence type="ECO:0000313" key="8">
    <source>
        <dbReference type="EMBL" id="KAL0477226.1"/>
    </source>
</evidence>
<evidence type="ECO:0000256" key="5">
    <source>
        <dbReference type="SAM" id="MobiDB-lite"/>
    </source>
</evidence>
<dbReference type="PANTHER" id="PTHR46621">
    <property type="entry name" value="SNRNA-ACTIVATING PROTEIN COMPLEX SUBUNIT 4"/>
    <property type="match status" value="1"/>
</dbReference>
<feature type="domain" description="Myb-like" evidence="6">
    <location>
        <begin position="164"/>
        <end position="212"/>
    </location>
</feature>
<dbReference type="InterPro" id="IPR009057">
    <property type="entry name" value="Homeodomain-like_sf"/>
</dbReference>
<dbReference type="GO" id="GO:0000978">
    <property type="term" value="F:RNA polymerase II cis-regulatory region sequence-specific DNA binding"/>
    <property type="evidence" value="ECO:0007669"/>
    <property type="project" value="TreeGrafter"/>
</dbReference>
<dbReference type="AlphaFoldDB" id="A0AAW2YK03"/>
<dbReference type="InterPro" id="IPR051575">
    <property type="entry name" value="Myb-like_DNA-bd"/>
</dbReference>
<dbReference type="InterPro" id="IPR017930">
    <property type="entry name" value="Myb_dom"/>
</dbReference>
<dbReference type="Proteomes" id="UP001431209">
    <property type="component" value="Unassembled WGS sequence"/>
</dbReference>
<dbReference type="InterPro" id="IPR001005">
    <property type="entry name" value="SANT/Myb"/>
</dbReference>
<sequence>MSTQSNRRFPREEDAFDSDQDEIEQPKFGNKQPIDTSLDAPWTEEEQEKLYKIADKYPYQWRTISNAVVTKTSRQCRRKWYGDLVLKNPDYFWTDKEDEKLKMAVEKINITRAPKKSDWNEISKLLHPRTAFSCYGRWSLMTSPENIDKYIEANAQREAVRRYKQLVNQRRWKVSEIELLENAVASCAQVPKWEDIAKIVKTKSGEQCQRKWYAKKCRLAEQVEKDMKKRKLDEVDGAEKIQSYTKKKYRATKSDNVTPKSEEEKKPKEKKIKVPKEKKLTLEQKMNRLCPIRKRNFK</sequence>
<reference evidence="8 9" key="1">
    <citation type="submission" date="2024-03" db="EMBL/GenBank/DDBJ databases">
        <title>The Acrasis kona genome and developmental transcriptomes reveal deep origins of eukaryotic multicellular pathways.</title>
        <authorList>
            <person name="Sheikh S."/>
            <person name="Fu C.-J."/>
            <person name="Brown M.W."/>
            <person name="Baldauf S.L."/>
        </authorList>
    </citation>
    <scope>NUCLEOTIDE SEQUENCE [LARGE SCALE GENOMIC DNA]</scope>
    <source>
        <strain evidence="8 9">ATCC MYA-3509</strain>
    </source>
</reference>
<evidence type="ECO:0000313" key="9">
    <source>
        <dbReference type="Proteomes" id="UP001431209"/>
    </source>
</evidence>
<keyword evidence="4" id="KW-0539">Nucleus</keyword>
<dbReference type="SMART" id="SM00717">
    <property type="entry name" value="SANT"/>
    <property type="match status" value="3"/>
</dbReference>
<keyword evidence="9" id="KW-1185">Reference proteome</keyword>